<keyword evidence="4" id="KW-1185">Reference proteome</keyword>
<dbReference type="GO" id="GO:0042802">
    <property type="term" value="F:identical protein binding"/>
    <property type="evidence" value="ECO:0007669"/>
    <property type="project" value="TreeGrafter"/>
</dbReference>
<comment type="pathway">
    <text evidence="2">Nucleotide-sugar biosynthesis; UDP-N-acetyl-alpha-D-glucosamine biosynthesis; alpha-D-glucosamine 6-phosphate from D-fructose 6-phosphate: step 1/1.</text>
</comment>
<proteinExistence type="predicted"/>
<dbReference type="Gene3D" id="3.40.50.1360">
    <property type="match status" value="1"/>
</dbReference>
<evidence type="ECO:0000313" key="5">
    <source>
        <dbReference type="WBParaSite" id="EVEC_0000620901-mRNA-1"/>
    </source>
</evidence>
<sequence>MKIIIEDNGAKAAEFVALYIRKRINDFQPTEDKPFTLGLQAGIFPNHIPSRLPRESPQSAHTFMLKNFFRHTDILPKNVNILDGNAEDLDNECAEYEKKITQAGGIELFVASCEQDGSLAFNEPGSSLNTRTRVKTLSLETKQYLSKFFSNNPQLVPPRALTVGVETLMDSREVVLLVTGVQKSYPLYKAIEEGISHMCTLSIFQMHQKATFVIDDDATLELKVKTVKYFRELMKLHQKMIELRK</sequence>
<dbReference type="OrthoDB" id="7663298at2759"/>
<dbReference type="AlphaFoldDB" id="A0A0N4V7E4"/>
<dbReference type="GO" id="GO:0019262">
    <property type="term" value="P:N-acetylneuraminate catabolic process"/>
    <property type="evidence" value="ECO:0007669"/>
    <property type="project" value="TreeGrafter"/>
</dbReference>
<evidence type="ECO:0000256" key="1">
    <source>
        <dbReference type="ARBA" id="ARBA00000644"/>
    </source>
</evidence>
<reference evidence="3 4" key="2">
    <citation type="submission" date="2018-10" db="EMBL/GenBank/DDBJ databases">
        <authorList>
            <consortium name="Pathogen Informatics"/>
        </authorList>
    </citation>
    <scope>NUCLEOTIDE SEQUENCE [LARGE SCALE GENOMIC DNA]</scope>
</reference>
<comment type="catalytic activity">
    <reaction evidence="1">
        <text>alpha-D-glucosamine 6-phosphate + H2O = beta-D-fructose 6-phosphate + NH4(+)</text>
        <dbReference type="Rhea" id="RHEA:12172"/>
        <dbReference type="ChEBI" id="CHEBI:15377"/>
        <dbReference type="ChEBI" id="CHEBI:28938"/>
        <dbReference type="ChEBI" id="CHEBI:57634"/>
        <dbReference type="ChEBI" id="CHEBI:75989"/>
        <dbReference type="EC" id="3.5.99.6"/>
    </reaction>
</comment>
<dbReference type="PANTHER" id="PTHR11280">
    <property type="entry name" value="GLUCOSAMINE-6-PHOSPHATE ISOMERASE"/>
    <property type="match status" value="1"/>
</dbReference>
<evidence type="ECO:0000313" key="4">
    <source>
        <dbReference type="Proteomes" id="UP000274131"/>
    </source>
</evidence>
<dbReference type="SUPFAM" id="SSF100950">
    <property type="entry name" value="NagB/RpiA/CoA transferase-like"/>
    <property type="match status" value="1"/>
</dbReference>
<dbReference type="GO" id="GO:0004342">
    <property type="term" value="F:glucosamine-6-phosphate deaminase activity"/>
    <property type="evidence" value="ECO:0007669"/>
    <property type="project" value="UniProtKB-EC"/>
</dbReference>
<organism evidence="5">
    <name type="scientific">Enterobius vermicularis</name>
    <name type="common">Human pinworm</name>
    <dbReference type="NCBI Taxonomy" id="51028"/>
    <lineage>
        <taxon>Eukaryota</taxon>
        <taxon>Metazoa</taxon>
        <taxon>Ecdysozoa</taxon>
        <taxon>Nematoda</taxon>
        <taxon>Chromadorea</taxon>
        <taxon>Rhabditida</taxon>
        <taxon>Spirurina</taxon>
        <taxon>Oxyuridomorpha</taxon>
        <taxon>Oxyuroidea</taxon>
        <taxon>Oxyuridae</taxon>
        <taxon>Enterobius</taxon>
    </lineage>
</organism>
<reference evidence="5" key="1">
    <citation type="submission" date="2017-02" db="UniProtKB">
        <authorList>
            <consortium name="WormBaseParasite"/>
        </authorList>
    </citation>
    <scope>IDENTIFICATION</scope>
</reference>
<dbReference type="STRING" id="51028.A0A0N4V7E4"/>
<dbReference type="Proteomes" id="UP000274131">
    <property type="component" value="Unassembled WGS sequence"/>
</dbReference>
<dbReference type="GO" id="GO:0005737">
    <property type="term" value="C:cytoplasm"/>
    <property type="evidence" value="ECO:0007669"/>
    <property type="project" value="TreeGrafter"/>
</dbReference>
<dbReference type="CDD" id="cd01399">
    <property type="entry name" value="GlcN6P_deaminase"/>
    <property type="match status" value="1"/>
</dbReference>
<dbReference type="PANTHER" id="PTHR11280:SF5">
    <property type="entry name" value="GLUCOSAMINE-6-PHOSPHATE ISOMERASE"/>
    <property type="match status" value="1"/>
</dbReference>
<protein>
    <submittedName>
        <fullName evidence="5">Glucosamine_iso domain-containing protein</fullName>
    </submittedName>
</protein>
<dbReference type="InterPro" id="IPR004547">
    <property type="entry name" value="Glucosamine6P_isomerase"/>
</dbReference>
<accession>A0A0N4V7E4</accession>
<evidence type="ECO:0000313" key="3">
    <source>
        <dbReference type="EMBL" id="VDD91069.1"/>
    </source>
</evidence>
<dbReference type="WBParaSite" id="EVEC_0000620901-mRNA-1">
    <property type="protein sequence ID" value="EVEC_0000620901-mRNA-1"/>
    <property type="gene ID" value="EVEC_0000620901"/>
</dbReference>
<dbReference type="InterPro" id="IPR037171">
    <property type="entry name" value="NagB/RpiA_transferase-like"/>
</dbReference>
<dbReference type="EMBL" id="UXUI01008280">
    <property type="protein sequence ID" value="VDD91069.1"/>
    <property type="molecule type" value="Genomic_DNA"/>
</dbReference>
<dbReference type="GO" id="GO:0006046">
    <property type="term" value="P:N-acetylglucosamine catabolic process"/>
    <property type="evidence" value="ECO:0007669"/>
    <property type="project" value="TreeGrafter"/>
</dbReference>
<name>A0A0N4V7E4_ENTVE</name>
<evidence type="ECO:0000256" key="2">
    <source>
        <dbReference type="ARBA" id="ARBA00004775"/>
    </source>
</evidence>
<dbReference type="GO" id="GO:0006043">
    <property type="term" value="P:glucosamine catabolic process"/>
    <property type="evidence" value="ECO:0007669"/>
    <property type="project" value="TreeGrafter"/>
</dbReference>
<gene>
    <name evidence="3" type="ORF">EVEC_LOCUS5820</name>
</gene>